<evidence type="ECO:0000256" key="5">
    <source>
        <dbReference type="ARBA" id="ARBA00022771"/>
    </source>
</evidence>
<dbReference type="InterPro" id="IPR050527">
    <property type="entry name" value="Snail/Krueppel_Znf"/>
</dbReference>
<keyword evidence="3" id="KW-0479">Metal-binding</keyword>
<dbReference type="GO" id="GO:0005634">
    <property type="term" value="C:nucleus"/>
    <property type="evidence" value="ECO:0007669"/>
    <property type="project" value="UniProtKB-SubCell"/>
</dbReference>
<accession>A0AAD8ZTD3</accession>
<evidence type="ECO:0000256" key="10">
    <source>
        <dbReference type="ARBA" id="ARBA00023163"/>
    </source>
</evidence>
<protein>
    <recommendedName>
        <fullName evidence="18">Pogo transposable element derived with ZNF domain a</fullName>
    </recommendedName>
</protein>
<dbReference type="FunFam" id="3.30.160.60:FF:000298">
    <property type="entry name" value="zinc finger protein 280D isoform X1"/>
    <property type="match status" value="1"/>
</dbReference>
<feature type="domain" description="HTH CENPB-type" evidence="15">
    <location>
        <begin position="835"/>
        <end position="904"/>
    </location>
</feature>
<reference evidence="16" key="1">
    <citation type="submission" date="2023-03" db="EMBL/GenBank/DDBJ databases">
        <title>Electrophorus voltai genome.</title>
        <authorList>
            <person name="Bian C."/>
        </authorList>
    </citation>
    <scope>NUCLEOTIDE SEQUENCE</scope>
    <source>
        <strain evidence="16">CB-2022</strain>
        <tissue evidence="16">Muscle</tissue>
    </source>
</reference>
<dbReference type="GO" id="GO:0000981">
    <property type="term" value="F:DNA-binding transcription factor activity, RNA polymerase II-specific"/>
    <property type="evidence" value="ECO:0007669"/>
    <property type="project" value="TreeGrafter"/>
</dbReference>
<feature type="compositionally biased region" description="Basic and acidic residues" evidence="13">
    <location>
        <begin position="766"/>
        <end position="776"/>
    </location>
</feature>
<dbReference type="Pfam" id="PF25414">
    <property type="entry name" value="zf-C2H2_Z280C_D"/>
    <property type="match status" value="1"/>
</dbReference>
<dbReference type="InterPro" id="IPR013087">
    <property type="entry name" value="Znf_C2H2_type"/>
</dbReference>
<evidence type="ECO:0000256" key="12">
    <source>
        <dbReference type="PROSITE-ProRule" id="PRU00042"/>
    </source>
</evidence>
<dbReference type="InterPro" id="IPR006600">
    <property type="entry name" value="HTH_CenpB_DNA-bd_dom"/>
</dbReference>
<evidence type="ECO:0000256" key="2">
    <source>
        <dbReference type="ARBA" id="ARBA00004123"/>
    </source>
</evidence>
<comment type="function">
    <text evidence="1">May function as a transcription factor.</text>
</comment>
<dbReference type="PROSITE" id="PS00028">
    <property type="entry name" value="ZINC_FINGER_C2H2_1"/>
    <property type="match status" value="4"/>
</dbReference>
<keyword evidence="6" id="KW-0862">Zinc</keyword>
<dbReference type="PANTHER" id="PTHR24388:SF45">
    <property type="entry name" value="POGO TRANSPOSABLE ELEMENT DERIVED WITH ZNF DOMAIN"/>
    <property type="match status" value="1"/>
</dbReference>
<dbReference type="GO" id="GO:0008270">
    <property type="term" value="F:zinc ion binding"/>
    <property type="evidence" value="ECO:0007669"/>
    <property type="project" value="UniProtKB-KW"/>
</dbReference>
<comment type="subcellular location">
    <subcellularLocation>
        <location evidence="2">Nucleus</location>
    </subcellularLocation>
</comment>
<keyword evidence="10" id="KW-0804">Transcription</keyword>
<dbReference type="AlphaFoldDB" id="A0AAD8ZTD3"/>
<dbReference type="GO" id="GO:0000978">
    <property type="term" value="F:RNA polymerase II cis-regulatory region sequence-specific DNA binding"/>
    <property type="evidence" value="ECO:0007669"/>
    <property type="project" value="TreeGrafter"/>
</dbReference>
<keyword evidence="4" id="KW-0677">Repeat</keyword>
<dbReference type="PROSITE" id="PS51253">
    <property type="entry name" value="HTH_CENPB"/>
    <property type="match status" value="1"/>
</dbReference>
<evidence type="ECO:0000256" key="4">
    <source>
        <dbReference type="ARBA" id="ARBA00022737"/>
    </source>
</evidence>
<dbReference type="Gene3D" id="3.30.160.60">
    <property type="entry name" value="Classic Zinc Finger"/>
    <property type="match status" value="1"/>
</dbReference>
<keyword evidence="5 12" id="KW-0863">Zinc-finger</keyword>
<keyword evidence="8" id="KW-0805">Transcription regulation</keyword>
<dbReference type="InterPro" id="IPR057618">
    <property type="entry name" value="Znf_POGZ/Z280C-D-like"/>
</dbReference>
<keyword evidence="7" id="KW-0832">Ubl conjugation</keyword>
<dbReference type="Pfam" id="PF03184">
    <property type="entry name" value="DDE_1"/>
    <property type="match status" value="1"/>
</dbReference>
<evidence type="ECO:0008006" key="18">
    <source>
        <dbReference type="Google" id="ProtNLM"/>
    </source>
</evidence>
<evidence type="ECO:0000256" key="8">
    <source>
        <dbReference type="ARBA" id="ARBA00023015"/>
    </source>
</evidence>
<dbReference type="PROSITE" id="PS50157">
    <property type="entry name" value="ZINC_FINGER_C2H2_2"/>
    <property type="match status" value="1"/>
</dbReference>
<evidence type="ECO:0000256" key="11">
    <source>
        <dbReference type="ARBA" id="ARBA00023242"/>
    </source>
</evidence>
<feature type="compositionally biased region" description="Low complexity" evidence="13">
    <location>
        <begin position="289"/>
        <end position="307"/>
    </location>
</feature>
<keyword evidence="9" id="KW-0238">DNA-binding</keyword>
<evidence type="ECO:0000259" key="14">
    <source>
        <dbReference type="PROSITE" id="PS50157"/>
    </source>
</evidence>
<evidence type="ECO:0000256" key="9">
    <source>
        <dbReference type="ARBA" id="ARBA00023125"/>
    </source>
</evidence>
<feature type="region of interest" description="Disordered" evidence="13">
    <location>
        <begin position="579"/>
        <end position="613"/>
    </location>
</feature>
<dbReference type="SMART" id="SM00355">
    <property type="entry name" value="ZnF_C2H2"/>
    <property type="match status" value="8"/>
</dbReference>
<evidence type="ECO:0000256" key="6">
    <source>
        <dbReference type="ARBA" id="ARBA00022833"/>
    </source>
</evidence>
<feature type="domain" description="C2H2-type" evidence="14">
    <location>
        <begin position="372"/>
        <end position="399"/>
    </location>
</feature>
<organism evidence="16 17">
    <name type="scientific">Electrophorus voltai</name>
    <dbReference type="NCBI Taxonomy" id="2609070"/>
    <lineage>
        <taxon>Eukaryota</taxon>
        <taxon>Metazoa</taxon>
        <taxon>Chordata</taxon>
        <taxon>Craniata</taxon>
        <taxon>Vertebrata</taxon>
        <taxon>Euteleostomi</taxon>
        <taxon>Actinopterygii</taxon>
        <taxon>Neopterygii</taxon>
        <taxon>Teleostei</taxon>
        <taxon>Ostariophysi</taxon>
        <taxon>Gymnotiformes</taxon>
        <taxon>Gymnotoidei</taxon>
        <taxon>Gymnotidae</taxon>
        <taxon>Electrophorus</taxon>
    </lineage>
</organism>
<evidence type="ECO:0000256" key="13">
    <source>
        <dbReference type="SAM" id="MobiDB-lite"/>
    </source>
</evidence>
<dbReference type="Proteomes" id="UP001239994">
    <property type="component" value="Unassembled WGS sequence"/>
</dbReference>
<keyword evidence="17" id="KW-1185">Reference proteome</keyword>
<dbReference type="InterPro" id="IPR059074">
    <property type="entry name" value="zf-C2H2_Z280C_D"/>
</dbReference>
<comment type="caution">
    <text evidence="16">The sequence shown here is derived from an EMBL/GenBank/DDBJ whole genome shotgun (WGS) entry which is preliminary data.</text>
</comment>
<dbReference type="Pfam" id="PF25429">
    <property type="entry name" value="zf-POGZ"/>
    <property type="match status" value="1"/>
</dbReference>
<dbReference type="PANTHER" id="PTHR24388">
    <property type="entry name" value="ZINC FINGER PROTEIN"/>
    <property type="match status" value="1"/>
</dbReference>
<feature type="region of interest" description="Disordered" evidence="13">
    <location>
        <begin position="757"/>
        <end position="787"/>
    </location>
</feature>
<feature type="compositionally biased region" description="Pro residues" evidence="13">
    <location>
        <begin position="598"/>
        <end position="607"/>
    </location>
</feature>
<feature type="region of interest" description="Disordered" evidence="13">
    <location>
        <begin position="1184"/>
        <end position="1212"/>
    </location>
</feature>
<evidence type="ECO:0000256" key="1">
    <source>
        <dbReference type="ARBA" id="ARBA00003729"/>
    </source>
</evidence>
<evidence type="ECO:0000313" key="17">
    <source>
        <dbReference type="Proteomes" id="UP001239994"/>
    </source>
</evidence>
<gene>
    <name evidence="16" type="ORF">P4O66_019444</name>
</gene>
<sequence>MAESELYMQCEEEELAPCQNNTDEADQTVNINNAAPAVHKPLLSSVLQPIQIAAGGNPGQSIYIASQAPSGTPQSFGSPIGYILPAGQAVTFLTPAQTGQFITQQLPAPSAMPRAVTPGNFSTVQIPVTLTIRGASGVQSIATVASSRMTGLGVTPSNLPPLSSPAISGTTVRFTTPPPSAPQVAGQVGSPQLQPAKVVPAPVSTKALSPCALAAKPQAQTSTPSTSVNTKVFQNASRLPQTCSTCGTSYKTVQSLRGYVCQCNPELIKSIQALSLHPKKKKTKRISISVRSTPSSHKTSSSMSIGSRHPVASPPVPLKHITTSEIPEGAPSPGTGDYDQHGKLIILVEDFYYGKDPGQPVVIETSQVPVMMKCHLCDKKLKNNVKLMNHMKHHMEMERQRGDVDCHIMCQHCFRPFGTPFTLQCHLETVHSQVESTAVCKICELSFENEPLFLNHMKNVHKPGEMPYICQVCNFRSSFYHDVVVHFREIHKDSNNLLCPYCLKVFKSSNSYQIHYSKHQKKSVLHCDKCRLQFLFSKDKADHKALYHQTHLKPAQLMGLKPGTRVTIRAYSMTKTDENMEFKGPSNTARSPTVKEVPPTPVTPTTPIPAHSVPAPQNAIQKIIHPKRKPVESMLDLLARFQSHCEPPKKQLCMECNFEIPDFSRHFPTFVHCSLCHYSTCCSRAYANHMISNHVSRKSNTKYLNLYKPCPRMGQLSCCSCDYTTQVGDLMAKHLVDYPGHCASLFKFNVQPVDQSTVPDENCGTEPKDSTLENRELPSGSPTEPEDTTIEHLTLAQLKIVLYALCFGVPQAANHFDTQPREVQSLLLKRQLQLGSPKSREGLIPRASDRLAEWVLCQREQQLPVDEGNLFSKASEFMSTDGGPGITYQWAVDFLLLHDLGLQALVTSRRLLPHKAQERVYSFTHFINKQVTSQSFGMSVIGAMDELSIFIDMEQLDPASADSSSMMSTFKLVGETDPLMDVVFAALADGTMLPTMVFLRGEPLSPDAPALPDIIVLEAKPEGFSDEERLQLWLDKVWRLHLDPSSGGKGLLVMDTYRGHITNDFLASLNSANTLPGMVPRACTSRLQPLEACIGPVFREFLQARWSQHVTEAPQDLIGAEPADLALLLSAWLTEMLDVLAAKPELLQQSFHQMLNTNPEMTPTGLSELVRNLTEALVVTALQDQEDEAEARQKHRNSEVASPTSLPSPPANQALKKIFEKDSDLESFHGFEDAEMMDC</sequence>
<dbReference type="InterPro" id="IPR004875">
    <property type="entry name" value="DDE_SF_endonuclease_dom"/>
</dbReference>
<evidence type="ECO:0000256" key="3">
    <source>
        <dbReference type="ARBA" id="ARBA00022723"/>
    </source>
</evidence>
<feature type="region of interest" description="Disordered" evidence="13">
    <location>
        <begin position="282"/>
        <end position="315"/>
    </location>
</feature>
<evidence type="ECO:0000313" key="16">
    <source>
        <dbReference type="EMBL" id="KAK1805078.1"/>
    </source>
</evidence>
<evidence type="ECO:0000259" key="15">
    <source>
        <dbReference type="PROSITE" id="PS51253"/>
    </source>
</evidence>
<dbReference type="EMBL" id="JAROKS010000003">
    <property type="protein sequence ID" value="KAK1805078.1"/>
    <property type="molecule type" value="Genomic_DNA"/>
</dbReference>
<proteinExistence type="predicted"/>
<keyword evidence="11" id="KW-0539">Nucleus</keyword>
<name>A0AAD8ZTD3_9TELE</name>
<evidence type="ECO:0000256" key="7">
    <source>
        <dbReference type="ARBA" id="ARBA00022843"/>
    </source>
</evidence>